<keyword evidence="1" id="KW-0732">Signal</keyword>
<dbReference type="InterPro" id="IPR055343">
    <property type="entry name" value="CREG_beta-barrel"/>
</dbReference>
<evidence type="ECO:0000313" key="3">
    <source>
        <dbReference type="EMBL" id="KAH0544868.1"/>
    </source>
</evidence>
<dbReference type="Proteomes" id="UP000750711">
    <property type="component" value="Unassembled WGS sequence"/>
</dbReference>
<evidence type="ECO:0000259" key="2">
    <source>
        <dbReference type="Pfam" id="PF13883"/>
    </source>
</evidence>
<comment type="caution">
    <text evidence="3">The sequence shown here is derived from an EMBL/GenBank/DDBJ whole genome shotgun (WGS) entry which is preliminary data.</text>
</comment>
<accession>A0A9P8IHG3</accession>
<dbReference type="AlphaFoldDB" id="A0A9P8IHG3"/>
<dbReference type="SUPFAM" id="SSF50475">
    <property type="entry name" value="FMN-binding split barrel"/>
    <property type="match status" value="1"/>
</dbReference>
<feature type="signal peptide" evidence="1">
    <location>
        <begin position="1"/>
        <end position="25"/>
    </location>
</feature>
<keyword evidence="4" id="KW-1185">Reference proteome</keyword>
<sequence>MHLKPGFLLALPLLVLLLTTSTTLAAVLQHDHSQRIPSVHTSAVLARRILQLTPHGTLSTTFPASSSPAHLSSVPIGLPDYVAACDRADASNPTLLAVAIATSFRNALAGGGNISLSLQWQPPAPSSIKNPFLRQPAALPRFALLGYLERIPPRELADGALQHCFVDVHPDARAWTPGSGIHKSEWVRLVVDAVYWIGGFGDRAYIGWIPVEEWRGVTEEEIKRAKLPGEREDDVMVGWAKWLFGWREEL</sequence>
<dbReference type="Gene3D" id="2.30.110.10">
    <property type="entry name" value="Electron Transport, Fmn-binding Protein, Chain A"/>
    <property type="match status" value="1"/>
</dbReference>
<feature type="domain" description="CREG-like beta-barrel" evidence="2">
    <location>
        <begin position="37"/>
        <end position="214"/>
    </location>
</feature>
<proteinExistence type="predicted"/>
<evidence type="ECO:0000313" key="4">
    <source>
        <dbReference type="Proteomes" id="UP000750711"/>
    </source>
</evidence>
<dbReference type="EMBL" id="JAGHQM010003317">
    <property type="protein sequence ID" value="KAH0544868.1"/>
    <property type="molecule type" value="Genomic_DNA"/>
</dbReference>
<reference evidence="3" key="1">
    <citation type="submission" date="2021-03" db="EMBL/GenBank/DDBJ databases">
        <title>Comparative genomics and phylogenomic investigation of the class Geoglossomycetes provide insights into ecological specialization and systematics.</title>
        <authorList>
            <person name="Melie T."/>
            <person name="Pirro S."/>
            <person name="Miller A.N."/>
            <person name="Quandt A."/>
        </authorList>
    </citation>
    <scope>NUCLEOTIDE SEQUENCE</scope>
    <source>
        <strain evidence="3">CAQ_001_2017</strain>
    </source>
</reference>
<dbReference type="PANTHER" id="PTHR37273:SF1">
    <property type="entry name" value="ADL397C-AP"/>
    <property type="match status" value="1"/>
</dbReference>
<name>A0A9P8IHG3_9PEZI</name>
<organism evidence="3 4">
    <name type="scientific">Trichoglossum hirsutum</name>
    <dbReference type="NCBI Taxonomy" id="265104"/>
    <lineage>
        <taxon>Eukaryota</taxon>
        <taxon>Fungi</taxon>
        <taxon>Dikarya</taxon>
        <taxon>Ascomycota</taxon>
        <taxon>Pezizomycotina</taxon>
        <taxon>Geoglossomycetes</taxon>
        <taxon>Geoglossales</taxon>
        <taxon>Geoglossaceae</taxon>
        <taxon>Trichoglossum</taxon>
    </lineage>
</organism>
<protein>
    <recommendedName>
        <fullName evidence="2">CREG-like beta-barrel domain-containing protein</fullName>
    </recommendedName>
</protein>
<dbReference type="InterPro" id="IPR012349">
    <property type="entry name" value="Split_barrel_FMN-bd"/>
</dbReference>
<dbReference type="Pfam" id="PF13883">
    <property type="entry name" value="CREG_beta-barrel"/>
    <property type="match status" value="1"/>
</dbReference>
<dbReference type="PANTHER" id="PTHR37273">
    <property type="entry name" value="CHROMOSOME 8, WHOLE GENOME SHOTGUN SEQUENCE"/>
    <property type="match status" value="1"/>
</dbReference>
<feature type="chain" id="PRO_5040478984" description="CREG-like beta-barrel domain-containing protein" evidence="1">
    <location>
        <begin position="26"/>
        <end position="250"/>
    </location>
</feature>
<gene>
    <name evidence="3" type="ORF">GP486_008488</name>
</gene>
<evidence type="ECO:0000256" key="1">
    <source>
        <dbReference type="SAM" id="SignalP"/>
    </source>
</evidence>